<evidence type="ECO:0000259" key="1">
    <source>
        <dbReference type="Pfam" id="PF20501"/>
    </source>
</evidence>
<gene>
    <name evidence="2" type="ORF">D5R97_08760</name>
</gene>
<dbReference type="AlphaFoldDB" id="A0A424YB34"/>
<accession>A0A424YB34</accession>
<evidence type="ECO:0000313" key="3">
    <source>
        <dbReference type="Proteomes" id="UP000285138"/>
    </source>
</evidence>
<comment type="caution">
    <text evidence="2">The sequence shown here is derived from an EMBL/GenBank/DDBJ whole genome shotgun (WGS) entry which is preliminary data.</text>
</comment>
<dbReference type="EMBL" id="QZAA01000232">
    <property type="protein sequence ID" value="RQD73867.1"/>
    <property type="molecule type" value="Genomic_DNA"/>
</dbReference>
<protein>
    <recommendedName>
        <fullName evidence="1">MrpA C-terminal/MbhE domain-containing protein</fullName>
    </recommendedName>
</protein>
<sequence>MRLVLTLIFLLMISLVLVATVAEMPTFGDIENPTNNEVPQRYIEGAVEETGAVNVIASIIIDYRAFDTLGEATVLFVAIAAAMATLKGH</sequence>
<feature type="domain" description="MrpA C-terminal/MbhE" evidence="1">
    <location>
        <begin position="12"/>
        <end position="81"/>
    </location>
</feature>
<dbReference type="Pfam" id="PF20501">
    <property type="entry name" value="MbhE"/>
    <property type="match status" value="1"/>
</dbReference>
<dbReference type="InterPro" id="IPR046806">
    <property type="entry name" value="MrpA_C/MbhE"/>
</dbReference>
<reference evidence="2 3" key="1">
    <citation type="submission" date="2018-08" db="EMBL/GenBank/DDBJ databases">
        <title>The metabolism and importance of syntrophic acetate oxidation coupled to methane or sulfide production in haloalkaline environments.</title>
        <authorList>
            <person name="Timmers P.H.A."/>
            <person name="Vavourakis C.D."/>
            <person name="Sorokin D.Y."/>
            <person name="Sinninghe Damste J.S."/>
            <person name="Muyzer G."/>
            <person name="Stams A.J.M."/>
            <person name="Plugge C.M."/>
        </authorList>
    </citation>
    <scope>NUCLEOTIDE SEQUENCE [LARGE SCALE GENOMIC DNA]</scope>
    <source>
        <strain evidence="2">MSAO_Bac1</strain>
    </source>
</reference>
<evidence type="ECO:0000313" key="2">
    <source>
        <dbReference type="EMBL" id="RQD73867.1"/>
    </source>
</evidence>
<proteinExistence type="predicted"/>
<name>A0A424YB34_9FIRM</name>
<organism evidence="2 3">
    <name type="scientific">Candidatus Syntrophonatronum acetioxidans</name>
    <dbReference type="NCBI Taxonomy" id="1795816"/>
    <lineage>
        <taxon>Bacteria</taxon>
        <taxon>Bacillati</taxon>
        <taxon>Bacillota</taxon>
        <taxon>Clostridia</taxon>
        <taxon>Eubacteriales</taxon>
        <taxon>Syntrophomonadaceae</taxon>
        <taxon>Candidatus Syntrophonatronum</taxon>
    </lineage>
</organism>
<dbReference type="Proteomes" id="UP000285138">
    <property type="component" value="Unassembled WGS sequence"/>
</dbReference>